<name>A0A4W4FIJ0_ELEEL</name>
<reference evidence="3" key="2">
    <citation type="journal article" date="2017" name="Sci. Adv.">
        <title>A tail of two voltages: Proteomic comparison of the three electric organs of the electric eel.</title>
        <authorList>
            <person name="Traeger L.L."/>
            <person name="Sabat G."/>
            <person name="Barrett-Wilt G.A."/>
            <person name="Wells G.B."/>
            <person name="Sussman M.R."/>
        </authorList>
    </citation>
    <scope>NUCLEOTIDE SEQUENCE [LARGE SCALE GENOMIC DNA]</scope>
</reference>
<accession>A0A4W4FIJ0</accession>
<dbReference type="OMA" id="ENAREEH"/>
<organism evidence="2 3">
    <name type="scientific">Electrophorus electricus</name>
    <name type="common">Electric eel</name>
    <name type="synonym">Gymnotus electricus</name>
    <dbReference type="NCBI Taxonomy" id="8005"/>
    <lineage>
        <taxon>Eukaryota</taxon>
        <taxon>Metazoa</taxon>
        <taxon>Chordata</taxon>
        <taxon>Craniata</taxon>
        <taxon>Vertebrata</taxon>
        <taxon>Euteleostomi</taxon>
        <taxon>Actinopterygii</taxon>
        <taxon>Neopterygii</taxon>
        <taxon>Teleostei</taxon>
        <taxon>Ostariophysi</taxon>
        <taxon>Gymnotiformes</taxon>
        <taxon>Gymnotoidei</taxon>
        <taxon>Gymnotidae</taxon>
        <taxon>Electrophorus</taxon>
    </lineage>
</organism>
<dbReference type="InterPro" id="IPR027893">
    <property type="entry name" value="GON7_meta"/>
</dbReference>
<keyword evidence="3" id="KW-1185">Reference proteome</keyword>
<dbReference type="RefSeq" id="XP_035380260.1">
    <property type="nucleotide sequence ID" value="XM_035524367.1"/>
</dbReference>
<dbReference type="GO" id="GO:0000408">
    <property type="term" value="C:EKC/KEOPS complex"/>
    <property type="evidence" value="ECO:0007669"/>
    <property type="project" value="InterPro"/>
</dbReference>
<dbReference type="AlphaFoldDB" id="A0A4W4FIJ0"/>
<dbReference type="OrthoDB" id="8905128at2759"/>
<evidence type="ECO:0000313" key="3">
    <source>
        <dbReference type="Proteomes" id="UP000314983"/>
    </source>
</evidence>
<reference evidence="3" key="1">
    <citation type="journal article" date="2014" name="Science">
        <title>Nonhuman genetics. Genomic basis for the convergent evolution of electric organs.</title>
        <authorList>
            <person name="Gallant J.R."/>
            <person name="Traeger L.L."/>
            <person name="Volkening J.D."/>
            <person name="Moffett H."/>
            <person name="Chen P.H."/>
            <person name="Novina C.D."/>
            <person name="Phillips G.N.Jr."/>
            <person name="Anand R."/>
            <person name="Wells G.B."/>
            <person name="Pinch M."/>
            <person name="Guth R."/>
            <person name="Unguez G.A."/>
            <person name="Albert J.S."/>
            <person name="Zakon H.H."/>
            <person name="Samanta M.P."/>
            <person name="Sussman M.R."/>
        </authorList>
    </citation>
    <scope>NUCLEOTIDE SEQUENCE [LARGE SCALE GENOMIC DNA]</scope>
</reference>
<dbReference type="Ensembl" id="ENSEEET00000025005.2">
    <property type="protein sequence ID" value="ENSEEEP00000024721.1"/>
    <property type="gene ID" value="ENSEEEG00000011968.2"/>
</dbReference>
<feature type="compositionally biased region" description="Acidic residues" evidence="1">
    <location>
        <begin position="65"/>
        <end position="81"/>
    </location>
</feature>
<evidence type="ECO:0000313" key="2">
    <source>
        <dbReference type="Ensembl" id="ENSEEEP00000024721.1"/>
    </source>
</evidence>
<dbReference type="GeneTree" id="ENSGT00940000173241"/>
<dbReference type="GeneID" id="118241050"/>
<dbReference type="Proteomes" id="UP000314983">
    <property type="component" value="Chromosome 3"/>
</dbReference>
<proteinExistence type="predicted"/>
<feature type="region of interest" description="Disordered" evidence="1">
    <location>
        <begin position="51"/>
        <end position="101"/>
    </location>
</feature>
<evidence type="ECO:0000256" key="1">
    <source>
        <dbReference type="SAM" id="MobiDB-lite"/>
    </source>
</evidence>
<sequence>MATCELKGELKYRDGQTNKFAVKSDNNLKSIIIGVKKLHSEISEVLTSLVEQEKGLNGNGREDSRVDDEEEDDGDEQEDPAETATVNSNAGPPAKRVKTRS</sequence>
<dbReference type="Pfam" id="PF15387">
    <property type="entry name" value="DUF4611"/>
    <property type="match status" value="1"/>
</dbReference>
<reference evidence="2" key="4">
    <citation type="submission" date="2025-08" db="UniProtKB">
        <authorList>
            <consortium name="Ensembl"/>
        </authorList>
    </citation>
    <scope>IDENTIFICATION</scope>
</reference>
<reference evidence="2" key="3">
    <citation type="submission" date="2020-05" db="EMBL/GenBank/DDBJ databases">
        <title>Electrophorus electricus (electric eel) genome, fEleEle1, primary haplotype.</title>
        <authorList>
            <person name="Myers G."/>
            <person name="Meyer A."/>
            <person name="Fedrigo O."/>
            <person name="Formenti G."/>
            <person name="Rhie A."/>
            <person name="Tracey A."/>
            <person name="Sims Y."/>
            <person name="Jarvis E.D."/>
        </authorList>
    </citation>
    <scope>NUCLEOTIDE SEQUENCE [LARGE SCALE GENOMIC DNA]</scope>
</reference>
<gene>
    <name evidence="2" type="primary">si:dkeyp-55f12.3</name>
</gene>
<reference evidence="2" key="5">
    <citation type="submission" date="2025-09" db="UniProtKB">
        <authorList>
            <consortium name="Ensembl"/>
        </authorList>
    </citation>
    <scope>IDENTIFICATION</scope>
</reference>
<protein>
    <submittedName>
        <fullName evidence="2">Uncharacterized protein</fullName>
    </submittedName>
</protein>